<evidence type="ECO:0000313" key="4">
    <source>
        <dbReference type="Proteomes" id="UP001497482"/>
    </source>
</evidence>
<dbReference type="SUPFAM" id="SSF50814">
    <property type="entry name" value="Lipocalins"/>
    <property type="match status" value="1"/>
</dbReference>
<gene>
    <name evidence="3" type="ORF">KC01_LOCUS25440</name>
</gene>
<reference evidence="3 4" key="1">
    <citation type="submission" date="2024-04" db="EMBL/GenBank/DDBJ databases">
        <authorList>
            <person name="Waldvogel A.-M."/>
            <person name="Schoenle A."/>
        </authorList>
    </citation>
    <scope>NUCLEOTIDE SEQUENCE [LARGE SCALE GENOMIC DNA]</scope>
</reference>
<dbReference type="Proteomes" id="UP001497482">
    <property type="component" value="Chromosome 21"/>
</dbReference>
<dbReference type="PANTHER" id="PTHR47304">
    <property type="entry name" value="COMPLEMENT COMPONENT C8 GAMMA CHAIN"/>
    <property type="match status" value="1"/>
</dbReference>
<name>A0AAV2L703_KNICA</name>
<dbReference type="Gene3D" id="2.40.128.20">
    <property type="match status" value="1"/>
</dbReference>
<protein>
    <recommendedName>
        <fullName evidence="2">Lipocalin/cytosolic fatty-acid binding domain-containing protein</fullName>
    </recommendedName>
</protein>
<evidence type="ECO:0000259" key="2">
    <source>
        <dbReference type="Pfam" id="PF00061"/>
    </source>
</evidence>
<dbReference type="AlphaFoldDB" id="A0AAV2L703"/>
<sequence>MSAPRPQRPKKKPEPEENIPVPPENNIDIRQMMGKWYLLNLASKCSHLMKHGHNTEATTMTLGMTTYGDAQKLSVKTTTRQNHQCWEIHQIYDLTENSGYFNIKGNNPKESDIKVTILDTDYTSYAILLYEKQRRKTRLSTLKLYTRSVAKLHEPTLLKFETAAATKNMGLAFTFPFPTYSHCNTVDNDHIINCIPTC</sequence>
<dbReference type="InterPro" id="IPR012674">
    <property type="entry name" value="Calycin"/>
</dbReference>
<accession>A0AAV2L703</accession>
<evidence type="ECO:0000256" key="1">
    <source>
        <dbReference type="SAM" id="MobiDB-lite"/>
    </source>
</evidence>
<proteinExistence type="predicted"/>
<dbReference type="EMBL" id="OZ035843">
    <property type="protein sequence ID" value="CAL1596828.1"/>
    <property type="molecule type" value="Genomic_DNA"/>
</dbReference>
<dbReference type="GO" id="GO:0005579">
    <property type="term" value="C:membrane attack complex"/>
    <property type="evidence" value="ECO:0007669"/>
    <property type="project" value="InterPro"/>
</dbReference>
<keyword evidence="4" id="KW-1185">Reference proteome</keyword>
<dbReference type="InterPro" id="IPR000566">
    <property type="entry name" value="Lipocln_cytosolic_FA-bd_dom"/>
</dbReference>
<feature type="domain" description="Lipocalin/cytosolic fatty-acid binding" evidence="2">
    <location>
        <begin position="33"/>
        <end position="171"/>
    </location>
</feature>
<dbReference type="GO" id="GO:0006956">
    <property type="term" value="P:complement activation"/>
    <property type="evidence" value="ECO:0007669"/>
    <property type="project" value="InterPro"/>
</dbReference>
<evidence type="ECO:0000313" key="3">
    <source>
        <dbReference type="EMBL" id="CAL1596828.1"/>
    </source>
</evidence>
<dbReference type="Pfam" id="PF00061">
    <property type="entry name" value="Lipocalin"/>
    <property type="match status" value="1"/>
</dbReference>
<dbReference type="PANTHER" id="PTHR47304:SF1">
    <property type="entry name" value="COMPLEMENT COMPONENT C8 GAMMA CHAIN"/>
    <property type="match status" value="1"/>
</dbReference>
<feature type="region of interest" description="Disordered" evidence="1">
    <location>
        <begin position="1"/>
        <end position="26"/>
    </location>
</feature>
<organism evidence="3 4">
    <name type="scientific">Knipowitschia caucasica</name>
    <name type="common">Caucasian dwarf goby</name>
    <name type="synonym">Pomatoschistus caucasicus</name>
    <dbReference type="NCBI Taxonomy" id="637954"/>
    <lineage>
        <taxon>Eukaryota</taxon>
        <taxon>Metazoa</taxon>
        <taxon>Chordata</taxon>
        <taxon>Craniata</taxon>
        <taxon>Vertebrata</taxon>
        <taxon>Euteleostomi</taxon>
        <taxon>Actinopterygii</taxon>
        <taxon>Neopterygii</taxon>
        <taxon>Teleostei</taxon>
        <taxon>Neoteleostei</taxon>
        <taxon>Acanthomorphata</taxon>
        <taxon>Gobiaria</taxon>
        <taxon>Gobiiformes</taxon>
        <taxon>Gobioidei</taxon>
        <taxon>Gobiidae</taxon>
        <taxon>Gobiinae</taxon>
        <taxon>Knipowitschia</taxon>
    </lineage>
</organism>
<dbReference type="InterPro" id="IPR043245">
    <property type="entry name" value="C8G"/>
</dbReference>